<comment type="caution">
    <text evidence="7">The sequence shown here is derived from an EMBL/GenBank/DDBJ whole genome shotgun (WGS) entry which is preliminary data.</text>
</comment>
<evidence type="ECO:0000313" key="8">
    <source>
        <dbReference type="Proteomes" id="UP001597135"/>
    </source>
</evidence>
<dbReference type="SUPFAM" id="SSF46785">
    <property type="entry name" value="Winged helix' DNA-binding domain"/>
    <property type="match status" value="1"/>
</dbReference>
<evidence type="ECO:0000259" key="6">
    <source>
        <dbReference type="PROSITE" id="PS50995"/>
    </source>
</evidence>
<dbReference type="RefSeq" id="WP_386804519.1">
    <property type="nucleotide sequence ID" value="NZ_JBHTMU010000026.1"/>
</dbReference>
<evidence type="ECO:0000256" key="1">
    <source>
        <dbReference type="ARBA" id="ARBA00004496"/>
    </source>
</evidence>
<evidence type="ECO:0000256" key="3">
    <source>
        <dbReference type="ARBA" id="ARBA00023015"/>
    </source>
</evidence>
<name>A0ABW3ZLI0_9RHOB</name>
<keyword evidence="8" id="KW-1185">Reference proteome</keyword>
<gene>
    <name evidence="7" type="ORF">ACFQ4E_13825</name>
</gene>
<dbReference type="InterPro" id="IPR055166">
    <property type="entry name" value="Transc_reg_Sar_Rot_HTH"/>
</dbReference>
<proteinExistence type="predicted"/>
<feature type="domain" description="HTH marR-type" evidence="6">
    <location>
        <begin position="11"/>
        <end position="141"/>
    </location>
</feature>
<sequence length="148" mass="16391">MTAAHSPIALEQMLCFDLYSANHAFGRLYKPLLDPLGLTYPQYLVMVSLWTEDGLSVGEIGRKLGLESNTLTPLLKRLEASGLLTRSRDGVDERRVIVRLTREGSKLAERAHDVPRCVADAAGLTVEDIAELQDTLRRICRNIAASQD</sequence>
<protein>
    <submittedName>
        <fullName evidence="7">MarR family winged helix-turn-helix transcriptional regulator</fullName>
    </submittedName>
</protein>
<dbReference type="EMBL" id="JBHTMU010000026">
    <property type="protein sequence ID" value="MFD1343503.1"/>
    <property type="molecule type" value="Genomic_DNA"/>
</dbReference>
<dbReference type="PANTHER" id="PTHR33164">
    <property type="entry name" value="TRANSCRIPTIONAL REGULATOR, MARR FAMILY"/>
    <property type="match status" value="1"/>
</dbReference>
<evidence type="ECO:0000256" key="2">
    <source>
        <dbReference type="ARBA" id="ARBA00022490"/>
    </source>
</evidence>
<dbReference type="InterPro" id="IPR011991">
    <property type="entry name" value="ArsR-like_HTH"/>
</dbReference>
<dbReference type="InterPro" id="IPR000835">
    <property type="entry name" value="HTH_MarR-typ"/>
</dbReference>
<keyword evidence="2" id="KW-0963">Cytoplasm</keyword>
<dbReference type="Pfam" id="PF22381">
    <property type="entry name" value="Staph_reg_Sar_Rot"/>
    <property type="match status" value="1"/>
</dbReference>
<dbReference type="SMART" id="SM00347">
    <property type="entry name" value="HTH_MARR"/>
    <property type="match status" value="1"/>
</dbReference>
<keyword evidence="3" id="KW-0805">Transcription regulation</keyword>
<dbReference type="InterPro" id="IPR036390">
    <property type="entry name" value="WH_DNA-bd_sf"/>
</dbReference>
<dbReference type="PANTHER" id="PTHR33164:SF5">
    <property type="entry name" value="ORGANIC HYDROPEROXIDE RESISTANCE TRANSCRIPTIONAL REGULATOR"/>
    <property type="match status" value="1"/>
</dbReference>
<reference evidence="8" key="1">
    <citation type="journal article" date="2019" name="Int. J. Syst. Evol. Microbiol.">
        <title>The Global Catalogue of Microorganisms (GCM) 10K type strain sequencing project: providing services to taxonomists for standard genome sequencing and annotation.</title>
        <authorList>
            <consortium name="The Broad Institute Genomics Platform"/>
            <consortium name="The Broad Institute Genome Sequencing Center for Infectious Disease"/>
            <person name="Wu L."/>
            <person name="Ma J."/>
        </authorList>
    </citation>
    <scope>NUCLEOTIDE SEQUENCE [LARGE SCALE GENOMIC DNA]</scope>
    <source>
        <strain evidence="8">CCUG 62953</strain>
    </source>
</reference>
<comment type="subcellular location">
    <subcellularLocation>
        <location evidence="1">Cytoplasm</location>
    </subcellularLocation>
</comment>
<dbReference type="PRINTS" id="PR00598">
    <property type="entry name" value="HTHMARR"/>
</dbReference>
<keyword evidence="5" id="KW-0804">Transcription</keyword>
<organism evidence="7 8">
    <name type="scientific">Litorisediminicola beolgyonensis</name>
    <dbReference type="NCBI Taxonomy" id="1173614"/>
    <lineage>
        <taxon>Bacteria</taxon>
        <taxon>Pseudomonadati</taxon>
        <taxon>Pseudomonadota</taxon>
        <taxon>Alphaproteobacteria</taxon>
        <taxon>Rhodobacterales</taxon>
        <taxon>Paracoccaceae</taxon>
        <taxon>Litorisediminicola</taxon>
    </lineage>
</organism>
<dbReference type="PROSITE" id="PS50995">
    <property type="entry name" value="HTH_MARR_2"/>
    <property type="match status" value="1"/>
</dbReference>
<keyword evidence="4" id="KW-0238">DNA-binding</keyword>
<evidence type="ECO:0000256" key="4">
    <source>
        <dbReference type="ARBA" id="ARBA00023125"/>
    </source>
</evidence>
<dbReference type="Gene3D" id="1.10.10.10">
    <property type="entry name" value="Winged helix-like DNA-binding domain superfamily/Winged helix DNA-binding domain"/>
    <property type="match status" value="1"/>
</dbReference>
<evidence type="ECO:0000313" key="7">
    <source>
        <dbReference type="EMBL" id="MFD1343503.1"/>
    </source>
</evidence>
<accession>A0ABW3ZLI0</accession>
<dbReference type="Proteomes" id="UP001597135">
    <property type="component" value="Unassembled WGS sequence"/>
</dbReference>
<dbReference type="CDD" id="cd00090">
    <property type="entry name" value="HTH_ARSR"/>
    <property type="match status" value="1"/>
</dbReference>
<dbReference type="InterPro" id="IPR036388">
    <property type="entry name" value="WH-like_DNA-bd_sf"/>
</dbReference>
<dbReference type="InterPro" id="IPR039422">
    <property type="entry name" value="MarR/SlyA-like"/>
</dbReference>
<evidence type="ECO:0000256" key="5">
    <source>
        <dbReference type="ARBA" id="ARBA00023163"/>
    </source>
</evidence>